<feature type="binding site" evidence="8">
    <location>
        <position position="275"/>
    </location>
    <ligand>
        <name>L-glutamine</name>
        <dbReference type="ChEBI" id="CHEBI:58359"/>
    </ligand>
</feature>
<dbReference type="EMBL" id="CP133659">
    <property type="protein sequence ID" value="WMW64750.1"/>
    <property type="molecule type" value="Genomic_DNA"/>
</dbReference>
<evidence type="ECO:0000256" key="6">
    <source>
        <dbReference type="ARBA" id="ARBA00022962"/>
    </source>
</evidence>
<feature type="binding site" evidence="8">
    <location>
        <position position="244"/>
    </location>
    <ligand>
        <name>L-glutamine</name>
        <dbReference type="ChEBI" id="CHEBI:58359"/>
    </ligand>
</feature>
<evidence type="ECO:0000256" key="4">
    <source>
        <dbReference type="ARBA" id="ARBA00022741"/>
    </source>
</evidence>
<dbReference type="Proteomes" id="UP001180616">
    <property type="component" value="Chromosome"/>
</dbReference>
<dbReference type="SUPFAM" id="SSF52317">
    <property type="entry name" value="Class I glutamine amidotransferase-like"/>
    <property type="match status" value="1"/>
</dbReference>
<dbReference type="RefSeq" id="WP_309540819.1">
    <property type="nucleotide sequence ID" value="NZ_CP133659.1"/>
</dbReference>
<dbReference type="Gene3D" id="3.40.50.880">
    <property type="match status" value="1"/>
</dbReference>
<dbReference type="InterPro" id="IPR035686">
    <property type="entry name" value="CPSase_GATase1"/>
</dbReference>
<dbReference type="InterPro" id="IPR029062">
    <property type="entry name" value="Class_I_gatase-like"/>
</dbReference>
<sequence>MGRTKDESFPALEDGFVLEGRSFTGRGESGGEVIFNTGMTGYQEVLTDPSYAGQMVCMTYPLIGNYGVTAEDMESGKVHVEAFIVKECCKTPSNWRAKMSLPDYLVQHGVMGIEGIDTRALTRHLRINGAMRGIISTETDDRDELVRRARALPTMEGQNLVTKVAPATPYRWDGTRPQPVQLAADGAYAWPGPGPRLVVYDYGIKWNILRLLTDQGFDLLVVPPSFTAMQVAASGAEAVFLSNGPGDPATLTDEVREIRVMTERMPVAGICLGHQLLGHALGGTTHKLKFGHHGCNHPVKDLMTGHIEISSQNHGFCVDIESLPDVEITHVNLNDGTLEGFAHKTRPILAVQHHPEASPGPTDSRYFFARFRNMVREAVGR</sequence>
<dbReference type="GO" id="GO:0004088">
    <property type="term" value="F:carbamoyl-phosphate synthase (glutamine-hydrolyzing) activity"/>
    <property type="evidence" value="ECO:0007669"/>
    <property type="project" value="UniProtKB-EC"/>
</dbReference>
<dbReference type="PROSITE" id="PS51273">
    <property type="entry name" value="GATASE_TYPE_1"/>
    <property type="match status" value="1"/>
</dbReference>
<evidence type="ECO:0000256" key="5">
    <source>
        <dbReference type="ARBA" id="ARBA00022840"/>
    </source>
</evidence>
<reference evidence="10" key="1">
    <citation type="submission" date="2023-09" db="EMBL/GenBank/DDBJ databases">
        <authorList>
            <consortium name="CW5 consortium"/>
            <person name="Lu C.-W."/>
        </authorList>
    </citation>
    <scope>NUCLEOTIDE SEQUENCE</scope>
    <source>
        <strain evidence="10">KPS</strain>
    </source>
</reference>
<keyword evidence="5 8" id="KW-0067">ATP-binding</keyword>
<dbReference type="NCBIfam" id="NF009475">
    <property type="entry name" value="PRK12838.1"/>
    <property type="match status" value="1"/>
</dbReference>
<feature type="binding site" evidence="8">
    <location>
        <position position="246"/>
    </location>
    <ligand>
        <name>L-glutamine</name>
        <dbReference type="ChEBI" id="CHEBI:58359"/>
    </ligand>
</feature>
<comment type="similarity">
    <text evidence="2 8">Belongs to the CarA family.</text>
</comment>
<dbReference type="PANTHER" id="PTHR43418">
    <property type="entry name" value="MULTIFUNCTIONAL TRYPTOPHAN BIOSYNTHESIS PROTEIN-RELATED"/>
    <property type="match status" value="1"/>
</dbReference>
<organism evidence="10 11">
    <name type="scientific">Nitratidesulfovibrio liaohensis</name>
    <dbReference type="NCBI Taxonomy" id="2604158"/>
    <lineage>
        <taxon>Bacteria</taxon>
        <taxon>Pseudomonadati</taxon>
        <taxon>Thermodesulfobacteriota</taxon>
        <taxon>Desulfovibrionia</taxon>
        <taxon>Desulfovibrionales</taxon>
        <taxon>Desulfovibrionaceae</taxon>
        <taxon>Nitratidesulfovibrio</taxon>
    </lineage>
</organism>
<dbReference type="InterPro" id="IPR036480">
    <property type="entry name" value="CarbP_synth_ssu_N_sf"/>
</dbReference>
<dbReference type="InterPro" id="IPR002474">
    <property type="entry name" value="CarbamoylP_synth_ssu_N"/>
</dbReference>
<feature type="active site" evidence="8">
    <location>
        <position position="356"/>
    </location>
</feature>
<dbReference type="EC" id="6.3.5.5" evidence="8"/>
<name>A0ABY9QYY3_9BACT</name>
<gene>
    <name evidence="8 10" type="primary">carA</name>
    <name evidence="10" type="ORF">KPS_002809</name>
</gene>
<dbReference type="PRINTS" id="PR00097">
    <property type="entry name" value="ANTSNTHASEII"/>
</dbReference>
<evidence type="ECO:0000256" key="7">
    <source>
        <dbReference type="ARBA" id="ARBA00048816"/>
    </source>
</evidence>
<feature type="binding site" evidence="8">
    <location>
        <position position="313"/>
    </location>
    <ligand>
        <name>L-glutamine</name>
        <dbReference type="ChEBI" id="CHEBI:58359"/>
    </ligand>
</feature>
<comment type="catalytic activity">
    <reaction evidence="7 8">
        <text>hydrogencarbonate + L-glutamine + 2 ATP + H2O = carbamoyl phosphate + L-glutamate + 2 ADP + phosphate + 2 H(+)</text>
        <dbReference type="Rhea" id="RHEA:18633"/>
        <dbReference type="ChEBI" id="CHEBI:15377"/>
        <dbReference type="ChEBI" id="CHEBI:15378"/>
        <dbReference type="ChEBI" id="CHEBI:17544"/>
        <dbReference type="ChEBI" id="CHEBI:29985"/>
        <dbReference type="ChEBI" id="CHEBI:30616"/>
        <dbReference type="ChEBI" id="CHEBI:43474"/>
        <dbReference type="ChEBI" id="CHEBI:58228"/>
        <dbReference type="ChEBI" id="CHEBI:58359"/>
        <dbReference type="ChEBI" id="CHEBI:456216"/>
        <dbReference type="EC" id="6.3.5.5"/>
    </reaction>
</comment>
<feature type="binding site" evidence="8">
    <location>
        <position position="316"/>
    </location>
    <ligand>
        <name>L-glutamine</name>
        <dbReference type="ChEBI" id="CHEBI:58359"/>
    </ligand>
</feature>
<dbReference type="CDD" id="cd01744">
    <property type="entry name" value="GATase1_CPSase"/>
    <property type="match status" value="1"/>
</dbReference>
<keyword evidence="8" id="KW-0028">Amino-acid biosynthesis</keyword>
<keyword evidence="8" id="KW-0055">Arginine biosynthesis</keyword>
<keyword evidence="6 8" id="KW-0315">Glutamine amidotransferase</keyword>
<feature type="region of interest" description="CPSase" evidence="8">
    <location>
        <begin position="1"/>
        <end position="195"/>
    </location>
</feature>
<evidence type="ECO:0000256" key="1">
    <source>
        <dbReference type="ARBA" id="ARBA00005077"/>
    </source>
</evidence>
<protein>
    <recommendedName>
        <fullName evidence="8">Carbamoyl phosphate synthase small chain</fullName>
        <ecNumber evidence="8">6.3.5.5</ecNumber>
    </recommendedName>
    <alternativeName>
        <fullName evidence="8">Carbamoyl phosphate synthetase glutamine chain</fullName>
    </alternativeName>
</protein>
<feature type="domain" description="Carbamoyl-phosphate synthase small subunit N-terminal" evidence="9">
    <location>
        <begin position="10"/>
        <end position="136"/>
    </location>
</feature>
<dbReference type="NCBIfam" id="TIGR01368">
    <property type="entry name" value="CPSaseIIsmall"/>
    <property type="match status" value="1"/>
</dbReference>
<keyword evidence="11" id="KW-1185">Reference proteome</keyword>
<dbReference type="HAMAP" id="MF_01209">
    <property type="entry name" value="CPSase_S_chain"/>
    <property type="match status" value="1"/>
</dbReference>
<dbReference type="InterPro" id="IPR017926">
    <property type="entry name" value="GATASE"/>
</dbReference>
<keyword evidence="3 8" id="KW-0436">Ligase</keyword>
<feature type="binding site" evidence="8">
    <location>
        <position position="315"/>
    </location>
    <ligand>
        <name>L-glutamine</name>
        <dbReference type="ChEBI" id="CHEBI:58359"/>
    </ligand>
</feature>
<dbReference type="SUPFAM" id="SSF52021">
    <property type="entry name" value="Carbamoyl phosphate synthetase, small subunit N-terminal domain"/>
    <property type="match status" value="1"/>
</dbReference>
<feature type="active site" description="Nucleophile" evidence="8">
    <location>
        <position position="271"/>
    </location>
</feature>
<comment type="function">
    <text evidence="8">Small subunit of the glutamine-dependent carbamoyl phosphate synthetase (CPSase). CPSase catalyzes the formation of carbamoyl phosphate from the ammonia moiety of glutamine, carbonate, and phosphate donated by ATP, constituting the first step of 2 biosynthetic pathways, one leading to arginine and/or urea and the other to pyrimidine nucleotides. The small subunit (glutamine amidotransferase) binds and cleaves glutamine to supply the large subunit with the substrate ammonia.</text>
</comment>
<dbReference type="SMART" id="SM01097">
    <property type="entry name" value="CPSase_sm_chain"/>
    <property type="match status" value="1"/>
</dbReference>
<feature type="binding site" evidence="8">
    <location>
        <position position="50"/>
    </location>
    <ligand>
        <name>L-glutamine</name>
        <dbReference type="ChEBI" id="CHEBI:58359"/>
    </ligand>
</feature>
<comment type="pathway">
    <text evidence="1 8">Amino-acid biosynthesis; L-arginine biosynthesis; carbamoyl phosphate from bicarbonate: step 1/1.</text>
</comment>
<evidence type="ECO:0000256" key="3">
    <source>
        <dbReference type="ARBA" id="ARBA00022598"/>
    </source>
</evidence>
<dbReference type="PRINTS" id="PR00096">
    <property type="entry name" value="GATASE"/>
</dbReference>
<evidence type="ECO:0000256" key="2">
    <source>
        <dbReference type="ARBA" id="ARBA00007800"/>
    </source>
</evidence>
<evidence type="ECO:0000313" key="10">
    <source>
        <dbReference type="EMBL" id="WMW64750.1"/>
    </source>
</evidence>
<evidence type="ECO:0000259" key="9">
    <source>
        <dbReference type="SMART" id="SM01097"/>
    </source>
</evidence>
<dbReference type="PRINTS" id="PR00099">
    <property type="entry name" value="CPSGATASE"/>
</dbReference>
<accession>A0ABY9QYY3</accession>
<dbReference type="PANTHER" id="PTHR43418:SF7">
    <property type="entry name" value="CARBAMOYL-PHOSPHATE SYNTHASE SMALL CHAIN"/>
    <property type="match status" value="1"/>
</dbReference>
<keyword evidence="8" id="KW-0665">Pyrimidine biosynthesis</keyword>
<dbReference type="Gene3D" id="3.50.30.20">
    <property type="entry name" value="Carbamoyl-phosphate synthase small subunit, N-terminal domain"/>
    <property type="match status" value="1"/>
</dbReference>
<dbReference type="Pfam" id="PF00117">
    <property type="entry name" value="GATase"/>
    <property type="match status" value="1"/>
</dbReference>
<dbReference type="Pfam" id="PF00988">
    <property type="entry name" value="CPSase_sm_chain"/>
    <property type="match status" value="1"/>
</dbReference>
<feature type="active site" evidence="8">
    <location>
        <position position="354"/>
    </location>
</feature>
<comment type="pathway">
    <text evidence="8">Pyrimidine metabolism; UMP biosynthesis via de novo pathway; (S)-dihydroorotate from bicarbonate: step 1/3.</text>
</comment>
<comment type="subunit">
    <text evidence="8">Composed of two chains; the small (or glutamine) chain promotes the hydrolysis of glutamine to ammonia, which is used by the large (or ammonia) chain to synthesize carbamoyl phosphate. Tetramer of heterodimers (alpha,beta)4.</text>
</comment>
<comment type="catalytic activity">
    <reaction evidence="8">
        <text>L-glutamine + H2O = L-glutamate + NH4(+)</text>
        <dbReference type="Rhea" id="RHEA:15889"/>
        <dbReference type="ChEBI" id="CHEBI:15377"/>
        <dbReference type="ChEBI" id="CHEBI:28938"/>
        <dbReference type="ChEBI" id="CHEBI:29985"/>
        <dbReference type="ChEBI" id="CHEBI:58359"/>
    </reaction>
</comment>
<evidence type="ECO:0000313" key="11">
    <source>
        <dbReference type="Proteomes" id="UP001180616"/>
    </source>
</evidence>
<dbReference type="InterPro" id="IPR050472">
    <property type="entry name" value="Anth_synth/Amidotransfase"/>
</dbReference>
<dbReference type="InterPro" id="IPR006274">
    <property type="entry name" value="CarbamoylP_synth_ssu"/>
</dbReference>
<evidence type="ECO:0000256" key="8">
    <source>
        <dbReference type="HAMAP-Rule" id="MF_01209"/>
    </source>
</evidence>
<proteinExistence type="inferred from homology"/>
<keyword evidence="4 8" id="KW-0547">Nucleotide-binding</keyword>
<feature type="binding site" evidence="8">
    <location>
        <position position="272"/>
    </location>
    <ligand>
        <name>L-glutamine</name>
        <dbReference type="ChEBI" id="CHEBI:58359"/>
    </ligand>
</feature>